<dbReference type="Gene3D" id="3.40.50.2000">
    <property type="entry name" value="Glycogen Phosphorylase B"/>
    <property type="match status" value="2"/>
</dbReference>
<dbReference type="AlphaFoldDB" id="A0A0G1BI48"/>
<dbReference type="Pfam" id="PF00534">
    <property type="entry name" value="Glycos_transf_1"/>
    <property type="match status" value="1"/>
</dbReference>
<dbReference type="CDD" id="cd03801">
    <property type="entry name" value="GT4_PimA-like"/>
    <property type="match status" value="1"/>
</dbReference>
<evidence type="ECO:0000259" key="2">
    <source>
        <dbReference type="Pfam" id="PF00535"/>
    </source>
</evidence>
<feature type="domain" description="Glycosyltransferase subfamily 4-like N-terminal" evidence="3">
    <location>
        <begin position="304"/>
        <end position="457"/>
    </location>
</feature>
<dbReference type="InterPro" id="IPR001173">
    <property type="entry name" value="Glyco_trans_2-like"/>
</dbReference>
<dbReference type="Proteomes" id="UP000033867">
    <property type="component" value="Unassembled WGS sequence"/>
</dbReference>
<gene>
    <name evidence="4" type="ORF">UV42_C0003G0013</name>
</gene>
<dbReference type="SUPFAM" id="SSF53756">
    <property type="entry name" value="UDP-Glycosyltransferase/glycogen phosphorylase"/>
    <property type="match status" value="1"/>
</dbReference>
<keyword evidence="4" id="KW-0808">Transferase</keyword>
<proteinExistence type="predicted"/>
<comment type="caution">
    <text evidence="4">The sequence shown here is derived from an EMBL/GenBank/DDBJ whole genome shotgun (WGS) entry which is preliminary data.</text>
</comment>
<evidence type="ECO:0000313" key="4">
    <source>
        <dbReference type="EMBL" id="KKS72884.1"/>
    </source>
</evidence>
<dbReference type="SUPFAM" id="SSF53448">
    <property type="entry name" value="Nucleotide-diphospho-sugar transferases"/>
    <property type="match status" value="1"/>
</dbReference>
<dbReference type="InterPro" id="IPR029044">
    <property type="entry name" value="Nucleotide-diphossugar_trans"/>
</dbReference>
<dbReference type="InterPro" id="IPR050194">
    <property type="entry name" value="Glycosyltransferase_grp1"/>
</dbReference>
<dbReference type="Gene3D" id="3.90.550.10">
    <property type="entry name" value="Spore Coat Polysaccharide Biosynthesis Protein SpsA, Chain A"/>
    <property type="match status" value="1"/>
</dbReference>
<dbReference type="CDD" id="cd00761">
    <property type="entry name" value="Glyco_tranf_GTA_type"/>
    <property type="match status" value="1"/>
</dbReference>
<dbReference type="Pfam" id="PF13439">
    <property type="entry name" value="Glyco_transf_4"/>
    <property type="match status" value="1"/>
</dbReference>
<evidence type="ECO:0000259" key="1">
    <source>
        <dbReference type="Pfam" id="PF00534"/>
    </source>
</evidence>
<reference evidence="4 5" key="1">
    <citation type="journal article" date="2015" name="Nature">
        <title>rRNA introns, odd ribosomes, and small enigmatic genomes across a large radiation of phyla.</title>
        <authorList>
            <person name="Brown C.T."/>
            <person name="Hug L.A."/>
            <person name="Thomas B.C."/>
            <person name="Sharon I."/>
            <person name="Castelle C.J."/>
            <person name="Singh A."/>
            <person name="Wilkins M.J."/>
            <person name="Williams K.H."/>
            <person name="Banfield J.F."/>
        </authorList>
    </citation>
    <scope>NUCLEOTIDE SEQUENCE [LARGE SCALE GENOMIC DNA]</scope>
</reference>
<dbReference type="Pfam" id="PF00535">
    <property type="entry name" value="Glycos_transf_2"/>
    <property type="match status" value="1"/>
</dbReference>
<organism evidence="4 5">
    <name type="scientific">Candidatus Magasanikbacteria bacterium GW2011_GWE2_42_7</name>
    <dbReference type="NCBI Taxonomy" id="1619052"/>
    <lineage>
        <taxon>Bacteria</taxon>
        <taxon>Candidatus Magasanikiibacteriota</taxon>
    </lineage>
</organism>
<dbReference type="GO" id="GO:0016757">
    <property type="term" value="F:glycosyltransferase activity"/>
    <property type="evidence" value="ECO:0007669"/>
    <property type="project" value="InterPro"/>
</dbReference>
<dbReference type="InterPro" id="IPR001296">
    <property type="entry name" value="Glyco_trans_1"/>
</dbReference>
<feature type="domain" description="Glycosyltransferase 2-like" evidence="2">
    <location>
        <begin position="5"/>
        <end position="164"/>
    </location>
</feature>
<feature type="domain" description="Glycosyl transferase family 1" evidence="1">
    <location>
        <begin position="469"/>
        <end position="619"/>
    </location>
</feature>
<name>A0A0G1BI48_9BACT</name>
<evidence type="ECO:0000259" key="3">
    <source>
        <dbReference type="Pfam" id="PF13439"/>
    </source>
</evidence>
<dbReference type="EMBL" id="LCEK01000003">
    <property type="protein sequence ID" value="KKS72884.1"/>
    <property type="molecule type" value="Genomic_DNA"/>
</dbReference>
<sequence length="645" mass="73468">MPAITVIMSVYNGALYLEAAVKSILAQTFDDFEFLIVNDASKDASADVLAQIAANDPRIRVLTNQTNLGLTASLNRACEEAQGAYIARMDADDIATPERFSVQYAFLEAHKDIAAVGSAAHIIDSNGKIIGKKDVPTEDADIRTQLLFNNVFVHSSLMIRVSCLKELGWYDLSFKKSQDYELLFRLSKTYALANISAPLLSWRDHDNSISAKSTRQQWDGIRARWYAITRYGYPFFIGIWYIGMRLGWVLLPRSVQRTLLRKKTTNMSSLLPKNTTPKVALFFTYGISLSVWEKIGMYHREIALYKRIAKEYGTVHLFTYSQEDTRFVAELAKDNIIVHPKPAHMPNMLYSWLVPFIHRKTLKQMNILKTNQMMGSWAAIVAQWLVKKPLIIRTGYTYSYFAKRKKQWVRYAFGKVLERFAIRAGATLVVATENEKAWYPEKYRHNIRIIPNFVDTSVFTPSHKEHTYRQERNLEVLFIGRFTEQKNLPVFFRSLSTLPKVHLTMIGQGEMKDELVALSKELHLDVDFLGNKPHDELPSYLHACDIFVLPSLYEGNPKVLLEAMATGCPVVGTDVEGISNVIIDGENGLLAAPTVEDLSRVLHTIVNTPELLPRLGRQAAIWLHAHYSLDHVIDLETHMYEEISV</sequence>
<dbReference type="InterPro" id="IPR028098">
    <property type="entry name" value="Glyco_trans_4-like_N"/>
</dbReference>
<dbReference type="PANTHER" id="PTHR45947:SF3">
    <property type="entry name" value="SULFOQUINOVOSYL TRANSFERASE SQD2"/>
    <property type="match status" value="1"/>
</dbReference>
<accession>A0A0G1BI48</accession>
<protein>
    <submittedName>
        <fullName evidence="4">Glycosyl transferase, group 1</fullName>
    </submittedName>
</protein>
<evidence type="ECO:0000313" key="5">
    <source>
        <dbReference type="Proteomes" id="UP000033867"/>
    </source>
</evidence>
<dbReference type="PANTHER" id="PTHR45947">
    <property type="entry name" value="SULFOQUINOVOSYL TRANSFERASE SQD2"/>
    <property type="match status" value="1"/>
</dbReference>